<dbReference type="AlphaFoldDB" id="A0A0R3QI90"/>
<dbReference type="WBParaSite" id="BTMF_0000611801-mRNA-1">
    <property type="protein sequence ID" value="BTMF_0000611801-mRNA-1"/>
    <property type="gene ID" value="BTMF_0000611801"/>
</dbReference>
<keyword evidence="2" id="KW-1185">Reference proteome</keyword>
<evidence type="ECO:0000313" key="3">
    <source>
        <dbReference type="WBParaSite" id="BTMF_0000611801-mRNA-1"/>
    </source>
</evidence>
<evidence type="ECO:0000313" key="1">
    <source>
        <dbReference type="EMBL" id="VDO18011.1"/>
    </source>
</evidence>
<reference evidence="3" key="1">
    <citation type="submission" date="2017-02" db="UniProtKB">
        <authorList>
            <consortium name="WormBaseParasite"/>
        </authorList>
    </citation>
    <scope>IDENTIFICATION</scope>
</reference>
<dbReference type="Proteomes" id="UP000280834">
    <property type="component" value="Unassembled WGS sequence"/>
</dbReference>
<accession>A0A0R3QI90</accession>
<protein>
    <submittedName>
        <fullName evidence="1 3">Uncharacterized protein</fullName>
    </submittedName>
</protein>
<proteinExistence type="predicted"/>
<name>A0A0R3QI90_9BILA</name>
<dbReference type="STRING" id="42155.A0A0R3QI90"/>
<dbReference type="EMBL" id="UZAG01005739">
    <property type="protein sequence ID" value="VDO18011.1"/>
    <property type="molecule type" value="Genomic_DNA"/>
</dbReference>
<sequence>MRCRAASPDGAGEIARLFDFCCPDILVTVVVRRWLACHISDLGIEMQKTLLKSVIDLSKNYRSCATDLDIFELIASSDIPEASIAIEFLKNKLGESRILDRLTALLLDHQ</sequence>
<evidence type="ECO:0000313" key="2">
    <source>
        <dbReference type="Proteomes" id="UP000280834"/>
    </source>
</evidence>
<organism evidence="3">
    <name type="scientific">Brugia timori</name>
    <dbReference type="NCBI Taxonomy" id="42155"/>
    <lineage>
        <taxon>Eukaryota</taxon>
        <taxon>Metazoa</taxon>
        <taxon>Ecdysozoa</taxon>
        <taxon>Nematoda</taxon>
        <taxon>Chromadorea</taxon>
        <taxon>Rhabditida</taxon>
        <taxon>Spirurina</taxon>
        <taxon>Spiruromorpha</taxon>
        <taxon>Filarioidea</taxon>
        <taxon>Onchocercidae</taxon>
        <taxon>Brugia</taxon>
    </lineage>
</organism>
<reference evidence="1 2" key="2">
    <citation type="submission" date="2018-11" db="EMBL/GenBank/DDBJ databases">
        <authorList>
            <consortium name="Pathogen Informatics"/>
        </authorList>
    </citation>
    <scope>NUCLEOTIDE SEQUENCE [LARGE SCALE GENOMIC DNA]</scope>
</reference>
<gene>
    <name evidence="1" type="ORF">BTMF_LOCUS5369</name>
</gene>